<dbReference type="PROSITE" id="PS50977">
    <property type="entry name" value="HTH_TETR_2"/>
    <property type="match status" value="1"/>
</dbReference>
<dbReference type="InterPro" id="IPR050109">
    <property type="entry name" value="HTH-type_TetR-like_transc_reg"/>
</dbReference>
<keyword evidence="5" id="KW-1185">Reference proteome</keyword>
<dbReference type="Gene3D" id="1.10.357.10">
    <property type="entry name" value="Tetracycline Repressor, domain 2"/>
    <property type="match status" value="1"/>
</dbReference>
<dbReference type="InterPro" id="IPR009057">
    <property type="entry name" value="Homeodomain-like_sf"/>
</dbReference>
<evidence type="ECO:0000313" key="4">
    <source>
        <dbReference type="EMBL" id="MFC4373541.1"/>
    </source>
</evidence>
<dbReference type="PANTHER" id="PTHR30055:SF160">
    <property type="entry name" value="TRANSCRIPTIONAL REGULATORY PROTEIN (PROBABLY ASNC-FAMILY)-RELATED"/>
    <property type="match status" value="1"/>
</dbReference>
<feature type="domain" description="HTH tetR-type" evidence="3">
    <location>
        <begin position="23"/>
        <end position="83"/>
    </location>
</feature>
<comment type="caution">
    <text evidence="4">The sequence shown here is derived from an EMBL/GenBank/DDBJ whole genome shotgun (WGS) entry which is preliminary data.</text>
</comment>
<sequence length="212" mass="23081">MTLLHSDDLATPRPDTTVETARAQRRQVVLNAAREVFVAYGYHGASMEDIGVRAGMSKPVLYTHYSSKLDLYLAVLQVYLDRMVDGVRNALAGTKGEQKVRRAVGAYFDFVDEDAGGHTLVFESPVPSEPCVRWRVRDAMSTCAALVSTELRAAGMDDVRAYTCAYGLVGASHLSARQWLDAGRPIPKNDAVEITVGLCWNGLSATDVAGRD</sequence>
<proteinExistence type="predicted"/>
<accession>A0ABV8VE68</accession>
<evidence type="ECO:0000256" key="1">
    <source>
        <dbReference type="ARBA" id="ARBA00023125"/>
    </source>
</evidence>
<dbReference type="SUPFAM" id="SSF48498">
    <property type="entry name" value="Tetracyclin repressor-like, C-terminal domain"/>
    <property type="match status" value="1"/>
</dbReference>
<dbReference type="SUPFAM" id="SSF46689">
    <property type="entry name" value="Homeodomain-like"/>
    <property type="match status" value="1"/>
</dbReference>
<organism evidence="4 5">
    <name type="scientific">Nocardia halotolerans</name>
    <dbReference type="NCBI Taxonomy" id="1755878"/>
    <lineage>
        <taxon>Bacteria</taxon>
        <taxon>Bacillati</taxon>
        <taxon>Actinomycetota</taxon>
        <taxon>Actinomycetes</taxon>
        <taxon>Mycobacteriales</taxon>
        <taxon>Nocardiaceae</taxon>
        <taxon>Nocardia</taxon>
    </lineage>
</organism>
<evidence type="ECO:0000256" key="2">
    <source>
        <dbReference type="PROSITE-ProRule" id="PRU00335"/>
    </source>
</evidence>
<feature type="DNA-binding region" description="H-T-H motif" evidence="2">
    <location>
        <begin position="46"/>
        <end position="65"/>
    </location>
</feature>
<dbReference type="Pfam" id="PF00440">
    <property type="entry name" value="TetR_N"/>
    <property type="match status" value="1"/>
</dbReference>
<dbReference type="PANTHER" id="PTHR30055">
    <property type="entry name" value="HTH-TYPE TRANSCRIPTIONAL REGULATOR RUTR"/>
    <property type="match status" value="1"/>
</dbReference>
<evidence type="ECO:0000313" key="5">
    <source>
        <dbReference type="Proteomes" id="UP001595844"/>
    </source>
</evidence>
<reference evidence="5" key="1">
    <citation type="journal article" date="2019" name="Int. J. Syst. Evol. Microbiol.">
        <title>The Global Catalogue of Microorganisms (GCM) 10K type strain sequencing project: providing services to taxonomists for standard genome sequencing and annotation.</title>
        <authorList>
            <consortium name="The Broad Institute Genomics Platform"/>
            <consortium name="The Broad Institute Genome Sequencing Center for Infectious Disease"/>
            <person name="Wu L."/>
            <person name="Ma J."/>
        </authorList>
    </citation>
    <scope>NUCLEOTIDE SEQUENCE [LARGE SCALE GENOMIC DNA]</scope>
    <source>
        <strain evidence="5">IBRC-M 10490</strain>
    </source>
</reference>
<dbReference type="RefSeq" id="WP_378556615.1">
    <property type="nucleotide sequence ID" value="NZ_JBHSDL010000005.1"/>
</dbReference>
<name>A0ABV8VE68_9NOCA</name>
<keyword evidence="1 2" id="KW-0238">DNA-binding</keyword>
<gene>
    <name evidence="4" type="ORF">ACFO5K_05460</name>
</gene>
<protein>
    <submittedName>
        <fullName evidence="4">TetR/AcrR family transcriptional regulator</fullName>
    </submittedName>
</protein>
<dbReference type="EMBL" id="JBHSDL010000005">
    <property type="protein sequence ID" value="MFC4373541.1"/>
    <property type="molecule type" value="Genomic_DNA"/>
</dbReference>
<dbReference type="Proteomes" id="UP001595844">
    <property type="component" value="Unassembled WGS sequence"/>
</dbReference>
<evidence type="ECO:0000259" key="3">
    <source>
        <dbReference type="PROSITE" id="PS50977"/>
    </source>
</evidence>
<dbReference type="InterPro" id="IPR001647">
    <property type="entry name" value="HTH_TetR"/>
</dbReference>
<dbReference type="PRINTS" id="PR00455">
    <property type="entry name" value="HTHTETR"/>
</dbReference>
<dbReference type="InterPro" id="IPR036271">
    <property type="entry name" value="Tet_transcr_reg_TetR-rel_C_sf"/>
</dbReference>